<gene>
    <name evidence="1" type="ORF">XOC_1058</name>
</gene>
<sequence length="42" mass="4812">MDHRYAAGLRCTHSMRSMCCFIAPNTWALAATYTRKPCSTMR</sequence>
<dbReference type="Proteomes" id="UP000008851">
    <property type="component" value="Chromosome"/>
</dbReference>
<name>G7TF91_XANOB</name>
<protein>
    <submittedName>
        <fullName evidence="1">Uncharacterized protein</fullName>
    </submittedName>
</protein>
<accession>G7TF91</accession>
<dbReference type="KEGG" id="xor:XOC_1058"/>
<dbReference type="EMBL" id="CP003057">
    <property type="protein sequence ID" value="AEQ95259.1"/>
    <property type="molecule type" value="Genomic_DNA"/>
</dbReference>
<dbReference type="AlphaFoldDB" id="G7TF91"/>
<dbReference type="HOGENOM" id="CLU_3259852_0_0_6"/>
<evidence type="ECO:0000313" key="2">
    <source>
        <dbReference type="Proteomes" id="UP000008851"/>
    </source>
</evidence>
<organism evidence="1 2">
    <name type="scientific">Xanthomonas oryzae pv. oryzicola (strain BLS256)</name>
    <dbReference type="NCBI Taxonomy" id="383407"/>
    <lineage>
        <taxon>Bacteria</taxon>
        <taxon>Pseudomonadati</taxon>
        <taxon>Pseudomonadota</taxon>
        <taxon>Gammaproteobacteria</taxon>
        <taxon>Lysobacterales</taxon>
        <taxon>Lysobacteraceae</taxon>
        <taxon>Xanthomonas</taxon>
    </lineage>
</organism>
<reference evidence="1 2" key="1">
    <citation type="journal article" date="2011" name="J. Bacteriol.">
        <title>Two new complete genome sequences offer insight into host and tissue specificity of plant pathogenic Xanthomonas spp.</title>
        <authorList>
            <person name="Bogdanove A.J."/>
            <person name="Koebnik R."/>
            <person name="Lu H."/>
            <person name="Furutani A."/>
            <person name="Angiuoli S.V."/>
            <person name="Patil P.B."/>
            <person name="Van Sluys M.A."/>
            <person name="Ryan R.P."/>
            <person name="Meyer D.F."/>
            <person name="Han S.W."/>
            <person name="Aparna G."/>
            <person name="Rajaram M."/>
            <person name="Delcher A.L."/>
            <person name="Phillippy A.M."/>
            <person name="Puiu D."/>
            <person name="Schatz M.C."/>
            <person name="Shumway M."/>
            <person name="Sommer D.D."/>
            <person name="Trapnell C."/>
            <person name="Benahmed F."/>
            <person name="Dimitrov G."/>
            <person name="Madupu R."/>
            <person name="Radune D."/>
            <person name="Sullivan S."/>
            <person name="Jha G."/>
            <person name="Ishihara H."/>
            <person name="Lee S.W."/>
            <person name="Pandey A."/>
            <person name="Sharma V."/>
            <person name="Sriariyanun M."/>
            <person name="Szurek B."/>
            <person name="Vera-Cruz C.M."/>
            <person name="Dorman K.S."/>
            <person name="Ronald P.C."/>
            <person name="Verdier V."/>
            <person name="Dow J.M."/>
            <person name="Sonti R.V."/>
            <person name="Tsuge S."/>
            <person name="Brendel V.P."/>
            <person name="Rabinowicz P.D."/>
            <person name="Leach J.E."/>
            <person name="White F.F."/>
            <person name="Salzberg S.L."/>
        </authorList>
    </citation>
    <scope>NUCLEOTIDE SEQUENCE [LARGE SCALE GENOMIC DNA]</scope>
    <source>
        <strain evidence="1 2">BLS256</strain>
    </source>
</reference>
<proteinExistence type="predicted"/>
<evidence type="ECO:0000313" key="1">
    <source>
        <dbReference type="EMBL" id="AEQ95259.1"/>
    </source>
</evidence>